<comment type="caution">
    <text evidence="1">The sequence shown here is derived from an EMBL/GenBank/DDBJ whole genome shotgun (WGS) entry which is preliminary data.</text>
</comment>
<organism evidence="1 2">
    <name type="scientific">Trifolium medium</name>
    <dbReference type="NCBI Taxonomy" id="97028"/>
    <lineage>
        <taxon>Eukaryota</taxon>
        <taxon>Viridiplantae</taxon>
        <taxon>Streptophyta</taxon>
        <taxon>Embryophyta</taxon>
        <taxon>Tracheophyta</taxon>
        <taxon>Spermatophyta</taxon>
        <taxon>Magnoliopsida</taxon>
        <taxon>eudicotyledons</taxon>
        <taxon>Gunneridae</taxon>
        <taxon>Pentapetalae</taxon>
        <taxon>rosids</taxon>
        <taxon>fabids</taxon>
        <taxon>Fabales</taxon>
        <taxon>Fabaceae</taxon>
        <taxon>Papilionoideae</taxon>
        <taxon>50 kb inversion clade</taxon>
        <taxon>NPAAA clade</taxon>
        <taxon>Hologalegina</taxon>
        <taxon>IRL clade</taxon>
        <taxon>Trifolieae</taxon>
        <taxon>Trifolium</taxon>
    </lineage>
</organism>
<name>A0A392MEP8_9FABA</name>
<evidence type="ECO:0000313" key="1">
    <source>
        <dbReference type="EMBL" id="MCH85956.1"/>
    </source>
</evidence>
<sequence>MLSGRLIRVTEHLFALRAEADFNILGSTMSGTNRLSEVGAEPTMVSETLSRIGTFRRLLSSPPLLN</sequence>
<dbReference type="Proteomes" id="UP000265520">
    <property type="component" value="Unassembled WGS sequence"/>
</dbReference>
<keyword evidence="2" id="KW-1185">Reference proteome</keyword>
<dbReference type="AlphaFoldDB" id="A0A392MEP8"/>
<dbReference type="EMBL" id="LXQA010009463">
    <property type="protein sequence ID" value="MCH85956.1"/>
    <property type="molecule type" value="Genomic_DNA"/>
</dbReference>
<proteinExistence type="predicted"/>
<protein>
    <submittedName>
        <fullName evidence="1">Uncharacterized protein</fullName>
    </submittedName>
</protein>
<reference evidence="1 2" key="1">
    <citation type="journal article" date="2018" name="Front. Plant Sci.">
        <title>Red Clover (Trifolium pratense) and Zigzag Clover (T. medium) - A Picture of Genomic Similarities and Differences.</title>
        <authorList>
            <person name="Dluhosova J."/>
            <person name="Istvanek J."/>
            <person name="Nedelnik J."/>
            <person name="Repkova J."/>
        </authorList>
    </citation>
    <scope>NUCLEOTIDE SEQUENCE [LARGE SCALE GENOMIC DNA]</scope>
    <source>
        <strain evidence="2">cv. 10/8</strain>
        <tissue evidence="1">Leaf</tissue>
    </source>
</reference>
<accession>A0A392MEP8</accession>
<gene>
    <name evidence="1" type="ORF">A2U01_0006809</name>
</gene>
<evidence type="ECO:0000313" key="2">
    <source>
        <dbReference type="Proteomes" id="UP000265520"/>
    </source>
</evidence>